<keyword evidence="5" id="KW-0966">Cell projection</keyword>
<dbReference type="InterPro" id="IPR037925">
    <property type="entry name" value="FlgE/F/G-like"/>
</dbReference>
<dbReference type="AlphaFoldDB" id="A0A0M9BN35"/>
<dbReference type="GO" id="GO:0009425">
    <property type="term" value="C:bacterial-type flagellum basal body"/>
    <property type="evidence" value="ECO:0007669"/>
    <property type="project" value="UniProtKB-SubCell"/>
</dbReference>
<dbReference type="GO" id="GO:0071978">
    <property type="term" value="P:bacterial-type flagellum-dependent swarming motility"/>
    <property type="evidence" value="ECO:0007669"/>
    <property type="project" value="TreeGrafter"/>
</dbReference>
<dbReference type="InterPro" id="IPR020013">
    <property type="entry name" value="Flagellar_FlgE/F/G"/>
</dbReference>
<comment type="subcellular location">
    <subcellularLocation>
        <location evidence="2">Bacterial flagellum basal body</location>
    </subcellularLocation>
</comment>
<evidence type="ECO:0000259" key="4">
    <source>
        <dbReference type="Pfam" id="PF06429"/>
    </source>
</evidence>
<evidence type="ECO:0000259" key="3">
    <source>
        <dbReference type="Pfam" id="PF00460"/>
    </source>
</evidence>
<name>A0A0M9BN35_9BACL</name>
<dbReference type="SUPFAM" id="SSF117143">
    <property type="entry name" value="Flagellar hook protein flgE"/>
    <property type="match status" value="1"/>
</dbReference>
<dbReference type="Pfam" id="PF06429">
    <property type="entry name" value="Flg_bbr_C"/>
    <property type="match status" value="1"/>
</dbReference>
<comment type="similarity">
    <text evidence="1 2">Belongs to the flagella basal body rod proteins family.</text>
</comment>
<dbReference type="PANTHER" id="PTHR30435:SF19">
    <property type="entry name" value="FLAGELLAR BASAL-BODY ROD PROTEIN FLGG"/>
    <property type="match status" value="1"/>
</dbReference>
<dbReference type="Proteomes" id="UP000037688">
    <property type="component" value="Unassembled WGS sequence"/>
</dbReference>
<gene>
    <name evidence="5" type="ORF">AMS66_22305</name>
</gene>
<keyword evidence="5" id="KW-0969">Cilium</keyword>
<keyword evidence="2" id="KW-0975">Bacterial flagellum</keyword>
<dbReference type="EMBL" id="LITU01000070">
    <property type="protein sequence ID" value="KOY14672.1"/>
    <property type="molecule type" value="Genomic_DNA"/>
</dbReference>
<sequence length="279" mass="30302">MNNSMISAMVSMTGIQQRLDVISDNIANVNTAGYKSKQAAFEDVLTRVQQQPDKYKLDGRSTPMGYNLGFGVRLADVTKDMTQGTLNETGNPTDLAIEGNAMFAVEANGEKMWTRQGAFHFVPDTRPKTNPNAPDMMVLVNGDGHFALDRQGNRITAPNNSKVAFDEKGNLLIRRGNEANATIGAQLQLVDIERPEGLVQYADNLFGLDAGLTEDDVFGANAATREATAMIRAGYIEQSNVDLTQEMALLMQGQRTYQLAARALTSSDSMAGLANNMRA</sequence>
<dbReference type="NCBIfam" id="TIGR03506">
    <property type="entry name" value="FlgEFG_subfam"/>
    <property type="match status" value="1"/>
</dbReference>
<evidence type="ECO:0000313" key="6">
    <source>
        <dbReference type="Proteomes" id="UP000037688"/>
    </source>
</evidence>
<dbReference type="OrthoDB" id="9800375at2"/>
<evidence type="ECO:0000256" key="2">
    <source>
        <dbReference type="RuleBase" id="RU362116"/>
    </source>
</evidence>
<feature type="domain" description="Flagellar basal body rod protein N-terminal" evidence="3">
    <location>
        <begin position="16"/>
        <end position="35"/>
    </location>
</feature>
<keyword evidence="6" id="KW-1185">Reference proteome</keyword>
<feature type="domain" description="Flagellar basal-body/hook protein C-terminal" evidence="4">
    <location>
        <begin position="233"/>
        <end position="277"/>
    </location>
</feature>
<dbReference type="PANTHER" id="PTHR30435">
    <property type="entry name" value="FLAGELLAR PROTEIN"/>
    <property type="match status" value="1"/>
</dbReference>
<dbReference type="InterPro" id="IPR001444">
    <property type="entry name" value="Flag_bb_rod_N"/>
</dbReference>
<keyword evidence="5" id="KW-0282">Flagellum</keyword>
<accession>A0A0M9BN35</accession>
<protein>
    <submittedName>
        <fullName evidence="5">Flagellar biosynthesis protein FlgG</fullName>
    </submittedName>
</protein>
<dbReference type="InterPro" id="IPR010930">
    <property type="entry name" value="Flg_bb/hook_C_dom"/>
</dbReference>
<organism evidence="5 6">
    <name type="scientific">Paenibacillus xylanivorans</name>
    <dbReference type="NCBI Taxonomy" id="1705561"/>
    <lineage>
        <taxon>Bacteria</taxon>
        <taxon>Bacillati</taxon>
        <taxon>Bacillota</taxon>
        <taxon>Bacilli</taxon>
        <taxon>Bacillales</taxon>
        <taxon>Paenibacillaceae</taxon>
        <taxon>Paenibacillus</taxon>
    </lineage>
</organism>
<dbReference type="RefSeq" id="WP_053782855.1">
    <property type="nucleotide sequence ID" value="NZ_LITU01000070.1"/>
</dbReference>
<comment type="caution">
    <text evidence="5">The sequence shown here is derived from an EMBL/GenBank/DDBJ whole genome shotgun (WGS) entry which is preliminary data.</text>
</comment>
<reference evidence="5 6" key="1">
    <citation type="submission" date="2015-08" db="EMBL/GenBank/DDBJ databases">
        <title>Draft genome sequence of cellulolytic and xylanolytic Paenibacillus sp. A59, isolated from a decaying forest soil from Patagonia, Argentina.</title>
        <authorList>
            <person name="Ghio S."/>
            <person name="Caceres A.M."/>
            <person name="Talia P."/>
            <person name="Grasso D."/>
            <person name="Campos E."/>
        </authorList>
    </citation>
    <scope>NUCLEOTIDE SEQUENCE [LARGE SCALE GENOMIC DNA]</scope>
    <source>
        <strain evidence="5 6">A59</strain>
    </source>
</reference>
<dbReference type="PATRIC" id="fig|1705561.3.peg.4661"/>
<evidence type="ECO:0000313" key="5">
    <source>
        <dbReference type="EMBL" id="KOY14672.1"/>
    </source>
</evidence>
<proteinExistence type="inferred from homology"/>
<evidence type="ECO:0000256" key="1">
    <source>
        <dbReference type="ARBA" id="ARBA00009677"/>
    </source>
</evidence>
<dbReference type="Pfam" id="PF00460">
    <property type="entry name" value="Flg_bb_rod"/>
    <property type="match status" value="1"/>
</dbReference>